<dbReference type="PROSITE" id="PS51272">
    <property type="entry name" value="SLH"/>
    <property type="match status" value="3"/>
</dbReference>
<proteinExistence type="predicted"/>
<evidence type="ECO:0000313" key="8">
    <source>
        <dbReference type="Proteomes" id="UP000247790"/>
    </source>
</evidence>
<dbReference type="Gene3D" id="2.160.20.110">
    <property type="match status" value="1"/>
</dbReference>
<accession>A0A2V4VQZ0</accession>
<feature type="repeat" description="NHL" evidence="2">
    <location>
        <begin position="517"/>
        <end position="551"/>
    </location>
</feature>
<dbReference type="Proteomes" id="UP000509327">
    <property type="component" value="Chromosome"/>
</dbReference>
<name>A0A2V4VQZ0_PAEBA</name>
<evidence type="ECO:0000259" key="5">
    <source>
        <dbReference type="PROSITE" id="PS51272"/>
    </source>
</evidence>
<sequence>MNMHHNPEDSFQKKVKKRGWIQTTAIMLVVLQLFGLFGLSGRSWADSVSFAGGSGTQDDPWLIATPEQLDNIRTLQYPTDHPDYFYHYYKLIADIDLDVAPYNQGAGWTAIGTSGAPFTGSFDGDGHIISNMKINLQDERYKFRNGLFGATKDATFRNLGLENSVVSSGSNFAGSLIGEAISNTNIIQVYAIGSVRADNSAGGLIGLLSGPTTIEDSYFMGSAEARVGAGGLVGSTWGNPLQVKKSYAAAEVKAQVTVTAGGLIGDDGGKDATITSSYYDQDISGISDTKKGQPLSSWAMRQQQTYSDWSFVDPGIWSMDENKNDGYPYLKFQNFTDITTTWTDITGKAVLRRPLGIAVDNLGNLYVVNYQSNKIMKYSNETKEWNDITFNEIFDYPTGVAVDKFGNVYVADRGHLKIKKLPVGSSEWLDITGKESIDANGIAVDSDGNLYVADSYAKIKSLLNGEKNWVDITGTEPFSTPYGIAIDGNGSIYVTDTSTHKIKKRLLGASEWIDITTRGNFSNPASVAVDNTGTVYVADAITNKIKRLKNGAVRWENITGSESFLNPYGMATDRFNNVYVTDLEHSKLKKLSMTPAASPSGGIVTSGTTVTLTIGINGATIYYTTDGTEPTINNGTIYSSPIPVTDGMTIKAIAIKPGMNSEVMTESYTIKQQAGKPTANPAGGSVAEGTTVKLSSATDGAMVYYTTDGTVPTTEQSSHYVEPIPVKDGMTIKAIAVKQGMDDSELMTETYTITHQAGKPVASPAGGAVAAGTTVTLNSPTEEATIYFTTNGSTPSIHNGTIYSSPIPVKVGMTIKAIAVKQGLSDSEVMTETYSIKQPSEPGGNSSGGTGSGGSTGGASSTPSTPASTVVPSNNPGFPILVEGKQQEGIASASSTKESGKTLLTVKVDTSKLTTQLAKTEDKPVIVIPVTSKEDTVSTMLTGDAIKQLENKQATLEIRTPAGNYKLPAAEVLINQLATQFGQQVKLTDITLHVEIVSNDSAKSALMNNEAGKKGFTVVAPPVDFKVTASYDNKTVEVNKFSSYVVREIPLPDGADLSKITTAIVLDEEGTIRHVPTYVTTRDGKHYAVVNSLTNSTYSLIWHPMAFSDVGSHWAKDAVNDMASRMVVNGVDTAHFNPDAAITRAEFAAIMVRALGLPDQKGSAPFSDVSSSDWYVGAVAQAQQYGIIQGYEDDMFHPSQTITREEAVVILERAMRITGLEAKVSAATSDNASPAFKDDQHISSWATSSIAKGLQAGLITGRATGEFAPKASITRAEVAVIIQRLMTKSGLI</sequence>
<reference evidence="6 8" key="1">
    <citation type="submission" date="2018-06" db="EMBL/GenBank/DDBJ databases">
        <title>Genomic Encyclopedia of Type Strains, Phase III (KMG-III): the genomes of soil and plant-associated and newly described type strains.</title>
        <authorList>
            <person name="Whitman W."/>
        </authorList>
    </citation>
    <scope>NUCLEOTIDE SEQUENCE [LARGE SCALE GENOMIC DNA]</scope>
    <source>
        <strain evidence="6 8">CECT 7022</strain>
    </source>
</reference>
<keyword evidence="4" id="KW-0812">Transmembrane</keyword>
<evidence type="ECO:0000256" key="2">
    <source>
        <dbReference type="PROSITE-ProRule" id="PRU00504"/>
    </source>
</evidence>
<evidence type="ECO:0000256" key="3">
    <source>
        <dbReference type="SAM" id="MobiDB-lite"/>
    </source>
</evidence>
<feature type="compositionally biased region" description="Gly residues" evidence="3">
    <location>
        <begin position="845"/>
        <end position="857"/>
    </location>
</feature>
<dbReference type="Proteomes" id="UP000247790">
    <property type="component" value="Unassembled WGS sequence"/>
</dbReference>
<feature type="domain" description="SLH" evidence="5">
    <location>
        <begin position="1233"/>
        <end position="1292"/>
    </location>
</feature>
<dbReference type="PANTHER" id="PTHR43308:SF5">
    <property type="entry name" value="S-LAYER PROTEIN _ PEPTIDOGLYCAN ENDO-BETA-N-ACETYLGLUCOSAMINIDASE"/>
    <property type="match status" value="1"/>
</dbReference>
<dbReference type="InterPro" id="IPR001119">
    <property type="entry name" value="SLH_dom"/>
</dbReference>
<dbReference type="Pfam" id="PF13290">
    <property type="entry name" value="CHB_HEX_C_1"/>
    <property type="match status" value="3"/>
</dbReference>
<dbReference type="EMBL" id="CP054614">
    <property type="protein sequence ID" value="QKS57770.1"/>
    <property type="molecule type" value="Genomic_DNA"/>
</dbReference>
<keyword evidence="9" id="KW-1185">Reference proteome</keyword>
<dbReference type="Gene3D" id="2.40.10.500">
    <property type="match status" value="1"/>
</dbReference>
<dbReference type="RefSeq" id="WP_110896967.1">
    <property type="nucleotide sequence ID" value="NZ_CP054614.1"/>
</dbReference>
<dbReference type="OrthoDB" id="9799230at2"/>
<feature type="repeat" description="NHL" evidence="2">
    <location>
        <begin position="394"/>
        <end position="424"/>
    </location>
</feature>
<keyword evidence="6" id="KW-0238">DNA-binding</keyword>
<dbReference type="Pfam" id="PF00395">
    <property type="entry name" value="SLH"/>
    <property type="match status" value="3"/>
</dbReference>
<dbReference type="PROSITE" id="PS51125">
    <property type="entry name" value="NHL"/>
    <property type="match status" value="2"/>
</dbReference>
<dbReference type="InterPro" id="IPR051465">
    <property type="entry name" value="Cell_Envelope_Struct_Comp"/>
</dbReference>
<keyword evidence="1" id="KW-0677">Repeat</keyword>
<dbReference type="InterPro" id="IPR059177">
    <property type="entry name" value="GH29D-like_dom"/>
</dbReference>
<feature type="compositionally biased region" description="Low complexity" evidence="3">
    <location>
        <begin position="858"/>
        <end position="874"/>
    </location>
</feature>
<evidence type="ECO:0000313" key="7">
    <source>
        <dbReference type="EMBL" id="QKS57770.1"/>
    </source>
</evidence>
<dbReference type="SUPFAM" id="SSF101898">
    <property type="entry name" value="NHL repeat"/>
    <property type="match status" value="1"/>
</dbReference>
<dbReference type="EMBL" id="QJSW01000007">
    <property type="protein sequence ID" value="PYE48803.1"/>
    <property type="molecule type" value="Genomic_DNA"/>
</dbReference>
<keyword evidence="4" id="KW-0472">Membrane</keyword>
<evidence type="ECO:0000313" key="6">
    <source>
        <dbReference type="EMBL" id="PYE48803.1"/>
    </source>
</evidence>
<dbReference type="InterPro" id="IPR011042">
    <property type="entry name" value="6-blade_b-propeller_TolB-like"/>
</dbReference>
<protein>
    <submittedName>
        <fullName evidence="7">Chitobiase/beta-hexosaminidase C-terminal domain-containing protein</fullName>
    </submittedName>
    <submittedName>
        <fullName evidence="6">DNA-binding beta-propeller fold protein YncE</fullName>
    </submittedName>
</protein>
<dbReference type="PANTHER" id="PTHR43308">
    <property type="entry name" value="OUTER MEMBRANE PROTEIN ALPHA-RELATED"/>
    <property type="match status" value="1"/>
</dbReference>
<dbReference type="InterPro" id="IPR001258">
    <property type="entry name" value="NHL_repeat"/>
</dbReference>
<evidence type="ECO:0000256" key="1">
    <source>
        <dbReference type="ARBA" id="ARBA00022737"/>
    </source>
</evidence>
<gene>
    <name evidence="6" type="ORF">DFQ00_10796</name>
    <name evidence="7" type="ORF">HUB98_16670</name>
</gene>
<feature type="domain" description="SLH" evidence="5">
    <location>
        <begin position="1162"/>
        <end position="1225"/>
    </location>
</feature>
<evidence type="ECO:0000256" key="4">
    <source>
        <dbReference type="SAM" id="Phobius"/>
    </source>
</evidence>
<dbReference type="GO" id="GO:0003677">
    <property type="term" value="F:DNA binding"/>
    <property type="evidence" value="ECO:0007669"/>
    <property type="project" value="UniProtKB-KW"/>
</dbReference>
<evidence type="ECO:0000313" key="9">
    <source>
        <dbReference type="Proteomes" id="UP000509327"/>
    </source>
</evidence>
<reference evidence="7 9" key="2">
    <citation type="submission" date="2020-06" db="EMBL/GenBank/DDBJ databases">
        <title>Complete genome of Paenibacillus barcinonensis KACC11450.</title>
        <authorList>
            <person name="Kim M."/>
            <person name="Park Y.-J."/>
            <person name="Shin J.-H."/>
        </authorList>
    </citation>
    <scope>NUCLEOTIDE SEQUENCE [LARGE SCALE GENOMIC DNA]</scope>
    <source>
        <strain evidence="7 9">KACC11450</strain>
    </source>
</reference>
<dbReference type="CDD" id="cd05819">
    <property type="entry name" value="NHL"/>
    <property type="match status" value="1"/>
</dbReference>
<dbReference type="Gene3D" id="2.120.10.30">
    <property type="entry name" value="TolB, C-terminal domain"/>
    <property type="match status" value="1"/>
</dbReference>
<feature type="region of interest" description="Disordered" evidence="3">
    <location>
        <begin position="832"/>
        <end position="881"/>
    </location>
</feature>
<dbReference type="Pfam" id="PF01436">
    <property type="entry name" value="NHL"/>
    <property type="match status" value="1"/>
</dbReference>
<organism evidence="6 8">
    <name type="scientific">Paenibacillus barcinonensis</name>
    <dbReference type="NCBI Taxonomy" id="198119"/>
    <lineage>
        <taxon>Bacteria</taxon>
        <taxon>Bacillati</taxon>
        <taxon>Bacillota</taxon>
        <taxon>Bacilli</taxon>
        <taxon>Bacillales</taxon>
        <taxon>Paenibacillaceae</taxon>
        <taxon>Paenibacillus</taxon>
    </lineage>
</organism>
<feature type="transmembrane region" description="Helical" evidence="4">
    <location>
        <begin position="20"/>
        <end position="39"/>
    </location>
</feature>
<keyword evidence="4" id="KW-1133">Transmembrane helix</keyword>
<feature type="domain" description="SLH" evidence="5">
    <location>
        <begin position="1102"/>
        <end position="1161"/>
    </location>
</feature>